<evidence type="ECO:0000256" key="2">
    <source>
        <dbReference type="RuleBase" id="RU003616"/>
    </source>
</evidence>
<dbReference type="SUPFAM" id="SSF49764">
    <property type="entry name" value="HSP20-like chaperones"/>
    <property type="match status" value="1"/>
</dbReference>
<dbReference type="PROSITE" id="PS01031">
    <property type="entry name" value="SHSP"/>
    <property type="match status" value="1"/>
</dbReference>
<protein>
    <submittedName>
        <fullName evidence="5">Hsp20/alpha crystallin family protein</fullName>
    </submittedName>
</protein>
<proteinExistence type="inferred from homology"/>
<evidence type="ECO:0000313" key="5">
    <source>
        <dbReference type="EMBL" id="MBT0665164.1"/>
    </source>
</evidence>
<evidence type="ECO:0000259" key="4">
    <source>
        <dbReference type="PROSITE" id="PS01031"/>
    </source>
</evidence>
<keyword evidence="6" id="KW-1185">Reference proteome</keyword>
<dbReference type="AlphaFoldDB" id="A0AAW4L257"/>
<evidence type="ECO:0000256" key="3">
    <source>
        <dbReference type="SAM" id="MobiDB-lite"/>
    </source>
</evidence>
<evidence type="ECO:0000313" key="6">
    <source>
        <dbReference type="Proteomes" id="UP000811899"/>
    </source>
</evidence>
<dbReference type="InterPro" id="IPR008978">
    <property type="entry name" value="HSP20-like_chaperone"/>
</dbReference>
<name>A0AAW4L257_9BACT</name>
<dbReference type="Proteomes" id="UP000811899">
    <property type="component" value="Unassembled WGS sequence"/>
</dbReference>
<reference evidence="5 6" key="1">
    <citation type="submission" date="2021-05" db="EMBL/GenBank/DDBJ databases">
        <title>The draft genome of Geobacter pelophilus DSM 12255.</title>
        <authorList>
            <person name="Xu Z."/>
            <person name="Masuda Y."/>
            <person name="Itoh H."/>
            <person name="Senoo K."/>
        </authorList>
    </citation>
    <scope>NUCLEOTIDE SEQUENCE [LARGE SCALE GENOMIC DNA]</scope>
    <source>
        <strain evidence="5 6">DSM 12255</strain>
    </source>
</reference>
<dbReference type="EMBL" id="JAHCVJ010000005">
    <property type="protein sequence ID" value="MBT0665164.1"/>
    <property type="molecule type" value="Genomic_DNA"/>
</dbReference>
<comment type="caution">
    <text evidence="5">The sequence shown here is derived from an EMBL/GenBank/DDBJ whole genome shotgun (WGS) entry which is preliminary data.</text>
</comment>
<dbReference type="PANTHER" id="PTHR11527">
    <property type="entry name" value="HEAT-SHOCK PROTEIN 20 FAMILY MEMBER"/>
    <property type="match status" value="1"/>
</dbReference>
<dbReference type="Gene3D" id="2.60.40.790">
    <property type="match status" value="1"/>
</dbReference>
<sequence>MRRHFESDKGTGGKNLALGHEKSTDVPVKREGDLERRTGGIWSTLDDMERWMEETIHRPFLFDYGFRPISRLLHDLRGEGEMMPYVDVYTTGNELILKAELPGMKREDINVRLVDNNLVISGEKKTEEKVEQKDYLRLERSFGSFTRSLHLPEGCMTDRLSATYKNGVLEIRVPREGGTEAKTITIE</sequence>
<feature type="compositionally biased region" description="Basic and acidic residues" evidence="3">
    <location>
        <begin position="1"/>
        <end position="11"/>
    </location>
</feature>
<accession>A0AAW4L257</accession>
<organism evidence="5 6">
    <name type="scientific">Geoanaerobacter pelophilus</name>
    <dbReference type="NCBI Taxonomy" id="60036"/>
    <lineage>
        <taxon>Bacteria</taxon>
        <taxon>Pseudomonadati</taxon>
        <taxon>Thermodesulfobacteriota</taxon>
        <taxon>Desulfuromonadia</taxon>
        <taxon>Geobacterales</taxon>
        <taxon>Geobacteraceae</taxon>
        <taxon>Geoanaerobacter</taxon>
    </lineage>
</organism>
<dbReference type="InterPro" id="IPR002068">
    <property type="entry name" value="A-crystallin/Hsp20_dom"/>
</dbReference>
<dbReference type="RefSeq" id="WP_214171940.1">
    <property type="nucleotide sequence ID" value="NZ_JAHCVJ010000005.1"/>
</dbReference>
<feature type="domain" description="SHSP" evidence="4">
    <location>
        <begin position="77"/>
        <end position="187"/>
    </location>
</feature>
<feature type="region of interest" description="Disordered" evidence="3">
    <location>
        <begin position="1"/>
        <end position="28"/>
    </location>
</feature>
<dbReference type="Pfam" id="PF00011">
    <property type="entry name" value="HSP20"/>
    <property type="match status" value="1"/>
</dbReference>
<dbReference type="CDD" id="cd06464">
    <property type="entry name" value="ACD_sHsps-like"/>
    <property type="match status" value="1"/>
</dbReference>
<comment type="similarity">
    <text evidence="1 2">Belongs to the small heat shock protein (HSP20) family.</text>
</comment>
<evidence type="ECO:0000256" key="1">
    <source>
        <dbReference type="PROSITE-ProRule" id="PRU00285"/>
    </source>
</evidence>
<gene>
    <name evidence="5" type="ORF">KI809_12730</name>
</gene>
<dbReference type="InterPro" id="IPR031107">
    <property type="entry name" value="Small_HSP"/>
</dbReference>
<feature type="compositionally biased region" description="Basic and acidic residues" evidence="3">
    <location>
        <begin position="19"/>
        <end position="28"/>
    </location>
</feature>